<organism evidence="2 3">
    <name type="scientific">Platanthera zijinensis</name>
    <dbReference type="NCBI Taxonomy" id="2320716"/>
    <lineage>
        <taxon>Eukaryota</taxon>
        <taxon>Viridiplantae</taxon>
        <taxon>Streptophyta</taxon>
        <taxon>Embryophyta</taxon>
        <taxon>Tracheophyta</taxon>
        <taxon>Spermatophyta</taxon>
        <taxon>Magnoliopsida</taxon>
        <taxon>Liliopsida</taxon>
        <taxon>Asparagales</taxon>
        <taxon>Orchidaceae</taxon>
        <taxon>Orchidoideae</taxon>
        <taxon>Orchideae</taxon>
        <taxon>Orchidinae</taxon>
        <taxon>Platanthera</taxon>
    </lineage>
</organism>
<proteinExistence type="predicted"/>
<keyword evidence="1" id="KW-1133">Transmembrane helix</keyword>
<keyword evidence="1" id="KW-0472">Membrane</keyword>
<keyword evidence="3" id="KW-1185">Reference proteome</keyword>
<reference evidence="2 3" key="1">
    <citation type="journal article" date="2022" name="Nat. Plants">
        <title>Genomes of leafy and leafless Platanthera orchids illuminate the evolution of mycoheterotrophy.</title>
        <authorList>
            <person name="Li M.H."/>
            <person name="Liu K.W."/>
            <person name="Li Z."/>
            <person name="Lu H.C."/>
            <person name="Ye Q.L."/>
            <person name="Zhang D."/>
            <person name="Wang J.Y."/>
            <person name="Li Y.F."/>
            <person name="Zhong Z.M."/>
            <person name="Liu X."/>
            <person name="Yu X."/>
            <person name="Liu D.K."/>
            <person name="Tu X.D."/>
            <person name="Liu B."/>
            <person name="Hao Y."/>
            <person name="Liao X.Y."/>
            <person name="Jiang Y.T."/>
            <person name="Sun W.H."/>
            <person name="Chen J."/>
            <person name="Chen Y.Q."/>
            <person name="Ai Y."/>
            <person name="Zhai J.W."/>
            <person name="Wu S.S."/>
            <person name="Zhou Z."/>
            <person name="Hsiao Y.Y."/>
            <person name="Wu W.L."/>
            <person name="Chen Y.Y."/>
            <person name="Lin Y.F."/>
            <person name="Hsu J.L."/>
            <person name="Li C.Y."/>
            <person name="Wang Z.W."/>
            <person name="Zhao X."/>
            <person name="Zhong W.Y."/>
            <person name="Ma X.K."/>
            <person name="Ma L."/>
            <person name="Huang J."/>
            <person name="Chen G.Z."/>
            <person name="Huang M.Z."/>
            <person name="Huang L."/>
            <person name="Peng D.H."/>
            <person name="Luo Y.B."/>
            <person name="Zou S.Q."/>
            <person name="Chen S.P."/>
            <person name="Lan S."/>
            <person name="Tsai W.C."/>
            <person name="Van de Peer Y."/>
            <person name="Liu Z.J."/>
        </authorList>
    </citation>
    <scope>NUCLEOTIDE SEQUENCE [LARGE SCALE GENOMIC DNA]</scope>
    <source>
        <strain evidence="2">Lor287</strain>
    </source>
</reference>
<keyword evidence="1" id="KW-0812">Transmembrane</keyword>
<dbReference type="Proteomes" id="UP001418222">
    <property type="component" value="Unassembled WGS sequence"/>
</dbReference>
<comment type="caution">
    <text evidence="2">The sequence shown here is derived from an EMBL/GenBank/DDBJ whole genome shotgun (WGS) entry which is preliminary data.</text>
</comment>
<protein>
    <submittedName>
        <fullName evidence="2">Uncharacterized protein</fullName>
    </submittedName>
</protein>
<feature type="transmembrane region" description="Helical" evidence="1">
    <location>
        <begin position="12"/>
        <end position="39"/>
    </location>
</feature>
<name>A0AAP0AT57_9ASPA</name>
<gene>
    <name evidence="2" type="ORF">KSP39_PZI023515</name>
</gene>
<evidence type="ECO:0000313" key="2">
    <source>
        <dbReference type="EMBL" id="KAK8913842.1"/>
    </source>
</evidence>
<evidence type="ECO:0000313" key="3">
    <source>
        <dbReference type="Proteomes" id="UP001418222"/>
    </source>
</evidence>
<evidence type="ECO:0000256" key="1">
    <source>
        <dbReference type="SAM" id="Phobius"/>
    </source>
</evidence>
<dbReference type="EMBL" id="JBBWWQ010000021">
    <property type="protein sequence ID" value="KAK8913842.1"/>
    <property type="molecule type" value="Genomic_DNA"/>
</dbReference>
<accession>A0AAP0AT57</accession>
<dbReference type="AlphaFoldDB" id="A0AAP0AT57"/>
<sequence>MRSKSLIMTVKYHTISLVVQCPVLLVCAKNVLFLLFYIALEIKGYLTLLCLLKLAPRMHSIHASFCPLLSLEKGEFIGT</sequence>